<keyword evidence="1" id="KW-0472">Membrane</keyword>
<keyword evidence="1" id="KW-1133">Transmembrane helix</keyword>
<keyword evidence="3" id="KW-1185">Reference proteome</keyword>
<accession>A0ABR9ZSB5</accession>
<protein>
    <submittedName>
        <fullName evidence="2">Uncharacterized protein</fullName>
    </submittedName>
</protein>
<sequence length="158" mass="18508">MFSHFKKEFHFFTKRSLEVVGLTRLKCKQGEYSYGGKSDIEFLEVVSQENDFEGILVRLSKTAEEDIKPEADLGTFYVIKNRRGDIRFVEIGIEDDPICTVVKRARICYFLYIVLPRILLGTAFAHMALVVYFSQKILDRQHSFYIKWHDLSILKTEN</sequence>
<evidence type="ECO:0000313" key="3">
    <source>
        <dbReference type="Proteomes" id="UP000614200"/>
    </source>
</evidence>
<reference evidence="2 3" key="1">
    <citation type="submission" date="2020-11" db="EMBL/GenBank/DDBJ databases">
        <title>Fusibacter basophilias sp. nov.</title>
        <authorList>
            <person name="Qiu D."/>
        </authorList>
    </citation>
    <scope>NUCLEOTIDE SEQUENCE [LARGE SCALE GENOMIC DNA]</scope>
    <source>
        <strain evidence="2 3">Q10-2</strain>
    </source>
</reference>
<evidence type="ECO:0000313" key="2">
    <source>
        <dbReference type="EMBL" id="MBF4693335.1"/>
    </source>
</evidence>
<feature type="transmembrane region" description="Helical" evidence="1">
    <location>
        <begin position="109"/>
        <end position="133"/>
    </location>
</feature>
<dbReference type="RefSeq" id="WP_194701573.1">
    <property type="nucleotide sequence ID" value="NZ_JADKNH010000005.1"/>
</dbReference>
<keyword evidence="1" id="KW-0812">Transmembrane</keyword>
<proteinExistence type="predicted"/>
<gene>
    <name evidence="2" type="ORF">ISU02_09400</name>
</gene>
<evidence type="ECO:0000256" key="1">
    <source>
        <dbReference type="SAM" id="Phobius"/>
    </source>
</evidence>
<dbReference type="EMBL" id="JADKNH010000005">
    <property type="protein sequence ID" value="MBF4693335.1"/>
    <property type="molecule type" value="Genomic_DNA"/>
</dbReference>
<dbReference type="Proteomes" id="UP000614200">
    <property type="component" value="Unassembled WGS sequence"/>
</dbReference>
<comment type="caution">
    <text evidence="2">The sequence shown here is derived from an EMBL/GenBank/DDBJ whole genome shotgun (WGS) entry which is preliminary data.</text>
</comment>
<name>A0ABR9ZSB5_9FIRM</name>
<organism evidence="2 3">
    <name type="scientific">Fusibacter ferrireducens</name>
    <dbReference type="NCBI Taxonomy" id="2785058"/>
    <lineage>
        <taxon>Bacteria</taxon>
        <taxon>Bacillati</taxon>
        <taxon>Bacillota</taxon>
        <taxon>Clostridia</taxon>
        <taxon>Eubacteriales</taxon>
        <taxon>Eubacteriales Family XII. Incertae Sedis</taxon>
        <taxon>Fusibacter</taxon>
    </lineage>
</organism>